<dbReference type="PANTHER" id="PTHR43130:SF3">
    <property type="entry name" value="HTH-TYPE TRANSCRIPTIONAL REGULATOR RV1931C"/>
    <property type="match status" value="1"/>
</dbReference>
<evidence type="ECO:0000256" key="2">
    <source>
        <dbReference type="ARBA" id="ARBA00023125"/>
    </source>
</evidence>
<name>D0L4S5_GORB4</name>
<evidence type="ECO:0000313" key="6">
    <source>
        <dbReference type="Proteomes" id="UP000001219"/>
    </source>
</evidence>
<accession>D0L4S5</accession>
<sequence>MEIAIYAFDGVTMFHLAAPEMVFGEVARLAPEAGWRTTLWSDEPGDVEVSEGYRIGPVAGPDVADDADMIVIPSWPEHLPPITDDLGDLLRRAHRRGATIVGLCLGSVAVADAGLLRGRSAVTHWAAIEELRARHPDVSVDSGGLYVDHGDVLTAAGTASALDACLHLVRSHLGAREANRVARRLVVAPHRDGGQAQYVDRPLPPATGADPMSAVCHWALAHLSEPLSVDRMAAQAQMSRRHFVRKFQEANGIAPARWVVLQRLESARTLLESNDWDIDRVAHTCGFASVVTFRQNFAAHFATTPSAYRRRFRTTGEVSHV</sequence>
<keyword evidence="1" id="KW-0805">Transcription regulation</keyword>
<dbReference type="Gene3D" id="1.10.10.60">
    <property type="entry name" value="Homeodomain-like"/>
    <property type="match status" value="1"/>
</dbReference>
<reference evidence="5 6" key="2">
    <citation type="journal article" date="2010" name="Stand. Genomic Sci.">
        <title>Complete genome sequence of Gordonia bronchialis type strain (3410).</title>
        <authorList>
            <person name="Ivanova N."/>
            <person name="Sikorski J."/>
            <person name="Jando M."/>
            <person name="Lapidus A."/>
            <person name="Nolan M."/>
            <person name="Lucas S."/>
            <person name="Del Rio T.G."/>
            <person name="Tice H."/>
            <person name="Copeland A."/>
            <person name="Cheng J.F."/>
            <person name="Chen F."/>
            <person name="Bruce D."/>
            <person name="Goodwin L."/>
            <person name="Pitluck S."/>
            <person name="Mavromatis K."/>
            <person name="Ovchinnikova G."/>
            <person name="Pati A."/>
            <person name="Chen A."/>
            <person name="Palaniappan K."/>
            <person name="Land M."/>
            <person name="Hauser L."/>
            <person name="Chang Y.J."/>
            <person name="Jeffries C.D."/>
            <person name="Chain P."/>
            <person name="Saunders E."/>
            <person name="Han C."/>
            <person name="Detter J.C."/>
            <person name="Brettin T."/>
            <person name="Rohde M."/>
            <person name="Goker M."/>
            <person name="Bristow J."/>
            <person name="Eisen J.A."/>
            <person name="Markowitz V."/>
            <person name="Hugenholtz P."/>
            <person name="Klenk H.P."/>
            <person name="Kyrpides N.C."/>
        </authorList>
    </citation>
    <scope>NUCLEOTIDE SEQUENCE [LARGE SCALE GENOMIC DNA]</scope>
    <source>
        <strain evidence="6">ATCC 25592 / DSM 43247 / BCRC 13721 / JCM 3198 / KCTC 3076 / NBRC 16047 / NCTC 10667</strain>
    </source>
</reference>
<dbReference type="Gene3D" id="3.40.50.880">
    <property type="match status" value="1"/>
</dbReference>
<dbReference type="EMBL" id="CP001802">
    <property type="protein sequence ID" value="ACY23300.1"/>
    <property type="molecule type" value="Genomic_DNA"/>
</dbReference>
<dbReference type="KEGG" id="gbr:Gbro_4139"/>
<dbReference type="SUPFAM" id="SSF52317">
    <property type="entry name" value="Class I glutamine amidotransferase-like"/>
    <property type="match status" value="1"/>
</dbReference>
<dbReference type="CDD" id="cd03137">
    <property type="entry name" value="GATase1_AraC_1"/>
    <property type="match status" value="1"/>
</dbReference>
<evidence type="ECO:0000259" key="4">
    <source>
        <dbReference type="PROSITE" id="PS01124"/>
    </source>
</evidence>
<evidence type="ECO:0000256" key="3">
    <source>
        <dbReference type="ARBA" id="ARBA00023163"/>
    </source>
</evidence>
<gene>
    <name evidence="5" type="ordered locus">Gbro_4139</name>
</gene>
<reference evidence="6" key="1">
    <citation type="submission" date="2009-10" db="EMBL/GenBank/DDBJ databases">
        <title>The complete chromosome of Gordonia bronchialis DSM 43247.</title>
        <authorList>
            <consortium name="US DOE Joint Genome Institute (JGI-PGF)"/>
            <person name="Lucas S."/>
            <person name="Copeland A."/>
            <person name="Lapidus A."/>
            <person name="Glavina del Rio T."/>
            <person name="Dalin E."/>
            <person name="Tice H."/>
            <person name="Bruce D."/>
            <person name="Goodwin L."/>
            <person name="Pitluck S."/>
            <person name="Kyrpides N."/>
            <person name="Mavromatis K."/>
            <person name="Ivanova N."/>
            <person name="Ovchinnikova G."/>
            <person name="Saunders E."/>
            <person name="Brettin T."/>
            <person name="Detter J.C."/>
            <person name="Han C."/>
            <person name="Larimer F."/>
            <person name="Land M."/>
            <person name="Hauser L."/>
            <person name="Markowitz V."/>
            <person name="Cheng J.-F."/>
            <person name="Hugenholtz P."/>
            <person name="Woyke T."/>
            <person name="Wu D."/>
            <person name="Jando M."/>
            <person name="Schneider S."/>
            <person name="Goeker M."/>
            <person name="Klenk H.-P."/>
            <person name="Eisen J.A."/>
        </authorList>
    </citation>
    <scope>NUCLEOTIDE SEQUENCE [LARGE SCALE GENOMIC DNA]</scope>
    <source>
        <strain evidence="6">ATCC 25592 / DSM 43247 / BCRC 13721 / JCM 3198 / KCTC 3076 / NBRC 16047 / NCTC 10667</strain>
    </source>
</reference>
<dbReference type="PROSITE" id="PS00041">
    <property type="entry name" value="HTH_ARAC_FAMILY_1"/>
    <property type="match status" value="1"/>
</dbReference>
<dbReference type="SUPFAM" id="SSF46689">
    <property type="entry name" value="Homeodomain-like"/>
    <property type="match status" value="2"/>
</dbReference>
<dbReference type="HOGENOM" id="CLU_000445_59_0_11"/>
<dbReference type="OrthoDB" id="3992151at2"/>
<dbReference type="Proteomes" id="UP000001219">
    <property type="component" value="Chromosome"/>
</dbReference>
<proteinExistence type="predicted"/>
<dbReference type="InterPro" id="IPR018060">
    <property type="entry name" value="HTH_AraC"/>
</dbReference>
<dbReference type="Pfam" id="PF01965">
    <property type="entry name" value="DJ-1_PfpI"/>
    <property type="match status" value="1"/>
</dbReference>
<dbReference type="GO" id="GO:0043565">
    <property type="term" value="F:sequence-specific DNA binding"/>
    <property type="evidence" value="ECO:0007669"/>
    <property type="project" value="InterPro"/>
</dbReference>
<dbReference type="SMART" id="SM00342">
    <property type="entry name" value="HTH_ARAC"/>
    <property type="match status" value="1"/>
</dbReference>
<dbReference type="InterPro" id="IPR002818">
    <property type="entry name" value="DJ-1/PfpI"/>
</dbReference>
<dbReference type="Pfam" id="PF12833">
    <property type="entry name" value="HTH_18"/>
    <property type="match status" value="1"/>
</dbReference>
<dbReference type="GO" id="GO:0003700">
    <property type="term" value="F:DNA-binding transcription factor activity"/>
    <property type="evidence" value="ECO:0007669"/>
    <property type="project" value="InterPro"/>
</dbReference>
<dbReference type="InterPro" id="IPR052158">
    <property type="entry name" value="INH-QAR"/>
</dbReference>
<keyword evidence="3" id="KW-0804">Transcription</keyword>
<dbReference type="InterPro" id="IPR009057">
    <property type="entry name" value="Homeodomain-like_sf"/>
</dbReference>
<evidence type="ECO:0000256" key="1">
    <source>
        <dbReference type="ARBA" id="ARBA00023015"/>
    </source>
</evidence>
<dbReference type="eggNOG" id="COG4977">
    <property type="taxonomic scope" value="Bacteria"/>
</dbReference>
<feature type="domain" description="HTH araC/xylS-type" evidence="4">
    <location>
        <begin position="213"/>
        <end position="311"/>
    </location>
</feature>
<dbReference type="PANTHER" id="PTHR43130">
    <property type="entry name" value="ARAC-FAMILY TRANSCRIPTIONAL REGULATOR"/>
    <property type="match status" value="1"/>
</dbReference>
<dbReference type="InterPro" id="IPR029062">
    <property type="entry name" value="Class_I_gatase-like"/>
</dbReference>
<keyword evidence="2" id="KW-0238">DNA-binding</keyword>
<dbReference type="InterPro" id="IPR018062">
    <property type="entry name" value="HTH_AraC-typ_CS"/>
</dbReference>
<protein>
    <submittedName>
        <fullName evidence="5">ThiJ/PfpI domain protein</fullName>
    </submittedName>
</protein>
<dbReference type="RefSeq" id="WP_012835801.1">
    <property type="nucleotide sequence ID" value="NC_013441.1"/>
</dbReference>
<evidence type="ECO:0000313" key="5">
    <source>
        <dbReference type="EMBL" id="ACY23300.1"/>
    </source>
</evidence>
<dbReference type="STRING" id="526226.Gbro_4139"/>
<organism evidence="5 6">
    <name type="scientific">Gordonia bronchialis (strain ATCC 25592 / DSM 43247 / BCRC 13721 / JCM 3198 / KCTC 3076 / NBRC 16047 / NCTC 10667)</name>
    <name type="common">Rhodococcus bronchialis</name>
    <dbReference type="NCBI Taxonomy" id="526226"/>
    <lineage>
        <taxon>Bacteria</taxon>
        <taxon>Bacillati</taxon>
        <taxon>Actinomycetota</taxon>
        <taxon>Actinomycetes</taxon>
        <taxon>Mycobacteriales</taxon>
        <taxon>Gordoniaceae</taxon>
        <taxon>Gordonia</taxon>
    </lineage>
</organism>
<dbReference type="PROSITE" id="PS01124">
    <property type="entry name" value="HTH_ARAC_FAMILY_2"/>
    <property type="match status" value="1"/>
</dbReference>
<keyword evidence="6" id="KW-1185">Reference proteome</keyword>
<dbReference type="AlphaFoldDB" id="D0L4S5"/>